<sequence>MDYSMQPLASPKHQLPHIDTTTNSWDASDIIREEPLGSKLMWAIAHVLQLDAGSIQAMDSFQDLGGDQRTATLLRRKCRSLGLDVRTKDILSCVTIAELETCIKPCRRDDTITPADASDSHNPLQLRPRKPSRFSYASDASTLHSRNSSTLSAVLSPPAVEVDVDKLIDDNAAVERSVIIKPRAGPFDGKGVAFLELHGIEISGSPTSDVEVIPQSHMFLAGTKVAAIRRSLQETARGCEIPEVWIVLRRVPTAETGEVNKRRLRTWIQNVNAGTEQLIMSMDVEEAVKEPLTDIEKALRGAVGRALQMPVENIGMNFSFAQLGGNDISATQVVAIAKADSIFLNSSEVMQNHTLAQLARIASTRAEPSPRWDGSPLNSGVELSPMQNLYFLTAMGGDSTNRSVRDGSYRFNQSVLLRTSRNFALDDVSAAVDAVVGHHAMLRSRFSKASTGAWTQRVVPTGAGSYSLRFHTVSTDKELQAIIEESQTLVDIEQGPVFAVDHVQTNDGHQMIYMVAHHLVVDLLSWRVIIQDLDELLVNGSLLSQRSLPFQQWNQLQKREIEQADISSPIPTGTPAGNYTYWGLQDAPNTYADSREVSFCLSPELTTILQTTCNKVFRTDSVDIYLAALLLSFSQTFHDRPVPVIWNQEHGRDVADPTVDITDTVGWFTSLSPIGSVLEPGRNDFLDVVRRLKDLRRAMPRRGAQYFASKFLNRSGPDLFTEDWPIELIFSHAGSMQQLERENGVLEQLKIPGRTLASKTSDIGPRVGRIALFEVNTVISRGSAKVKLLYNRRSQHQELISQWVENFEHLLLEAIGRLRYHAPELTLADVPQLDVTYAGLEKLNKDRLATLGLSSVRDIEAVYPVTAVQQAILIRQESVPESSQLHGIYELTSAVGESVDISRLCAAWQNVTMKHAALRTVFIESVSETGVYDQVVLQRCSPHMLFIDVHAGEDPIEALNNLPMVPAGTSRPQHRFAVCKAPTKTLVKLDINGALCDAQSMNTIFVDVRRAYALNTPLQDATSLTYPEYLKFLETARTSQSLDFWMQRLKDVEPCTFPRLVLITNEQRFYENSHFDLEIDAKTFMDFSRANQVTGDAVLRLAWGLVLRAFVGNDKVCFGYRATGREAVSGGSSMRNVVGCFGNTIVCNLTLSPFKSLSSMLKTVESEYVASLRHQYVSIPELHHILGVRGPERFFNSCVSLTYEPAGLDSRAATQTNFGLHGVSHRETSSFDLAVNARFMNGSLVVDIASNSLLSEREARNVSNTLKKALNSILEMPSGSIEGVDLFTDHDYAQVVAWANERDTPQPRSAVVHELVERNARESPQAIAIRAWDGELTYHQLDDLASRLAQRLMDAGVGHRDTVPLVLEKSFWSPVAMLAVLRTGAAFVPIDASDMGFIQPIFEQLNSSHVAIQCQNASAVLGNLFEKVIVLNPELLRELQLQPMRSTVTHTSEEDIACVFFVPASSRQVKGIAFSHASMSMALLTQGPSAMISASSRVMQLSSYNVDIALSEIFATLIHGGCVCIPTDSERVLDFTGAVQRMEVNWSYMTPLLSRKLNVDILPTLKTICFRTRSLDEDSYAPWVGKKKVLFAYGAPDICPLGISFLEVFGPHQLNRIGGPLVGNFWIVNPDDHRRLMPIGAVGELVIEGPTLGYDFRNGQVDQAHWNSADFSTGGSNKKTRYFKTGHRVRYTEGGFIQIISSKKEDLEIGGHTIIISELEQHIRRSLDLGVDVITEAIAFKGVQVEPVLTAFIELGEMFDGPEDLRQLSRTTRERLFAARRLVEIGLRNAVPSYMVPQIYIPVKHLPVTASLKVNRRKLQKIIYGLSRDQLVALSTVPNPGEVQRYCMQPAPLGQMEERMRQIWAHVLNIEDETVISGADGFIKAGGDDILATKLLVCCRQEGIIISIADVLRNITLSELCKTVKFADDTQQAHAQAHAPSHTPPQASVSSVASAPASEAAYPHVVLVQQQQQQQMLQRRRSRNSIAAVPAAVDTSQQPRRGSNGDDLESVLATKIGVERATVREVAEASSMQSRFIESGMLRGRANINYFVFSFSGTIDCKKLEDACQTLVTIHPVLRTAFVPHKRRMYQIVFKSSAGADFKRYLCPSWRLAAFAEKVIKKDQAAPLAFASPMTKFILLDGGKQSTLLLRLSRAQYDDLSVALLVKDLKKLYDGAQNPPRRPSYVEFVRSAQVANSKGAHDYWRSLLEGASMTKVVQHARPYQLTNHSKTIKQRVAVGSLAHLDISFETVVKSAWAMTLAALSGSGDVVFGEVVDGRQVRLSGGQSVAGVLGPTANAIPVRVKFPDQQVAPLDLLKAVQAQRVAGIQFENYGFLDLVQSCTTWPYWTRFSTVVHHRYEETTVVPSEAKIFNLGKGGAGPSCRFTIIESRAQDVPDMYVHSLARGGGGPGSGSQTNNVEMCITFCESRIPVSFAEETLRMLVDNVATFTSASITAPVVPSSSAFQRLQAHIPLPQAPSTPSMIASELHPTPNNDVAPNHAAAIRKTIEKAWTLSSLNPATLNVPEEHRDHAAFYDLWGSLIPASQLASALTREVPKLGLPGIGGPGEFSLSMDEILDNPTMAKQFNLIARRMAGHGGGSSPGHRRNVPSSSSLVSKIASKIKGHDQHAPVPQTTYLVVDSRTAADNARTPPPRSAGLPTPQAVHVSSMLTPGLPATTPGAPTPLGASFTGPIRDDDELERQLERALHEISGEAQVRPQVPRKGSAEMRRGGSSGGSSGDSSGGGSGMESLTDGSSAVSSSVHEDLEQHTVFPGMAPVNYGGSPYRGGLRKDSAVSAVSALAPVSPPTPGSKLVASAMTPAPISPPTPAMKQNAYHSHTQRHQRYRQNRPADLNISLVRPPLPPIPADEAPDDVVSPVTPPTHSARYFDRAHRRADSSIVTPPAARAPRHFRSFSRS</sequence>
<dbReference type="InterPro" id="IPR000873">
    <property type="entry name" value="AMP-dep_synth/lig_dom"/>
</dbReference>
<evidence type="ECO:0000256" key="4">
    <source>
        <dbReference type="ARBA" id="ARBA00029454"/>
    </source>
</evidence>
<evidence type="ECO:0000256" key="3">
    <source>
        <dbReference type="ARBA" id="ARBA00022598"/>
    </source>
</evidence>
<feature type="region of interest" description="Disordered" evidence="5">
    <location>
        <begin position="2594"/>
        <end position="2614"/>
    </location>
</feature>
<protein>
    <recommendedName>
        <fullName evidence="6">Carrier domain-containing protein</fullName>
    </recommendedName>
</protein>
<evidence type="ECO:0000313" key="7">
    <source>
        <dbReference type="EMBL" id="EJT76525.1"/>
    </source>
</evidence>
<feature type="compositionally biased region" description="Basic residues" evidence="5">
    <location>
        <begin position="2906"/>
        <end position="2916"/>
    </location>
</feature>
<dbReference type="InterPro" id="IPR009081">
    <property type="entry name" value="PP-bd_ACP"/>
</dbReference>
<comment type="similarity">
    <text evidence="4">Belongs to the NRP synthetase family.</text>
</comment>
<dbReference type="GeneID" id="20346902"/>
<evidence type="ECO:0000256" key="5">
    <source>
        <dbReference type="SAM" id="MobiDB-lite"/>
    </source>
</evidence>
<dbReference type="OrthoDB" id="416786at2759"/>
<feature type="compositionally biased region" description="Gly residues" evidence="5">
    <location>
        <begin position="2731"/>
        <end position="2746"/>
    </location>
</feature>
<evidence type="ECO:0000256" key="2">
    <source>
        <dbReference type="ARBA" id="ARBA00022553"/>
    </source>
</evidence>
<dbReference type="InterPro" id="IPR023213">
    <property type="entry name" value="CAT-like_dom_sf"/>
</dbReference>
<dbReference type="SUPFAM" id="SSF47336">
    <property type="entry name" value="ACP-like"/>
    <property type="match status" value="3"/>
</dbReference>
<reference evidence="7" key="3">
    <citation type="submission" date="2010-09" db="EMBL/GenBank/DDBJ databases">
        <title>Annotation of Gaeumannomyces graminis var. tritici R3-111a-1.</title>
        <authorList>
            <consortium name="The Broad Institute Genome Sequencing Platform"/>
            <person name="Ma L.-J."/>
            <person name="Dead R."/>
            <person name="Young S.K."/>
            <person name="Zeng Q."/>
            <person name="Gargeya S."/>
            <person name="Fitzgerald M."/>
            <person name="Haas B."/>
            <person name="Abouelleil A."/>
            <person name="Alvarado L."/>
            <person name="Arachchi H.M."/>
            <person name="Berlin A."/>
            <person name="Brown A."/>
            <person name="Chapman S.B."/>
            <person name="Chen Z."/>
            <person name="Dunbar C."/>
            <person name="Freedman E."/>
            <person name="Gearin G."/>
            <person name="Gellesch M."/>
            <person name="Goldberg J."/>
            <person name="Griggs A."/>
            <person name="Gujja S."/>
            <person name="Heiman D."/>
            <person name="Howarth C."/>
            <person name="Larson L."/>
            <person name="Lui A."/>
            <person name="MacDonald P.J.P."/>
            <person name="Mehta T."/>
            <person name="Montmayeur A."/>
            <person name="Murphy C."/>
            <person name="Neiman D."/>
            <person name="Pearson M."/>
            <person name="Priest M."/>
            <person name="Roberts A."/>
            <person name="Saif S."/>
            <person name="Shea T."/>
            <person name="Shenoy N."/>
            <person name="Sisk P."/>
            <person name="Stolte C."/>
            <person name="Sykes S."/>
            <person name="Yandava C."/>
            <person name="Wortman J."/>
            <person name="Nusbaum C."/>
            <person name="Birren B."/>
        </authorList>
    </citation>
    <scope>NUCLEOTIDE SEQUENCE</scope>
    <source>
        <strain evidence="7">R3-111a-1</strain>
    </source>
</reference>
<dbReference type="HOGENOM" id="CLU_228664_0_0_1"/>
<organism evidence="7">
    <name type="scientific">Gaeumannomyces tritici (strain R3-111a-1)</name>
    <name type="common">Wheat and barley take-all root rot fungus</name>
    <name type="synonym">Gaeumannomyces graminis var. tritici</name>
    <dbReference type="NCBI Taxonomy" id="644352"/>
    <lineage>
        <taxon>Eukaryota</taxon>
        <taxon>Fungi</taxon>
        <taxon>Dikarya</taxon>
        <taxon>Ascomycota</taxon>
        <taxon>Pezizomycotina</taxon>
        <taxon>Sordariomycetes</taxon>
        <taxon>Sordariomycetidae</taxon>
        <taxon>Magnaporthales</taxon>
        <taxon>Magnaporthaceae</taxon>
        <taxon>Gaeumannomyces</taxon>
    </lineage>
</organism>
<evidence type="ECO:0000259" key="6">
    <source>
        <dbReference type="PROSITE" id="PS50075"/>
    </source>
</evidence>
<dbReference type="STRING" id="644352.J3NYU2"/>
<reference evidence="7" key="2">
    <citation type="submission" date="2010-07" db="EMBL/GenBank/DDBJ databases">
        <authorList>
            <consortium name="The Broad Institute Genome Sequencing Platform"/>
            <consortium name="Broad Institute Genome Sequencing Center for Infectious Disease"/>
            <person name="Ma L.-J."/>
            <person name="Dead R."/>
            <person name="Young S."/>
            <person name="Zeng Q."/>
            <person name="Koehrsen M."/>
            <person name="Alvarado L."/>
            <person name="Berlin A."/>
            <person name="Chapman S.B."/>
            <person name="Chen Z."/>
            <person name="Freedman E."/>
            <person name="Gellesch M."/>
            <person name="Goldberg J."/>
            <person name="Griggs A."/>
            <person name="Gujja S."/>
            <person name="Heilman E.R."/>
            <person name="Heiman D."/>
            <person name="Hepburn T."/>
            <person name="Howarth C."/>
            <person name="Jen D."/>
            <person name="Larson L."/>
            <person name="Mehta T."/>
            <person name="Neiman D."/>
            <person name="Pearson M."/>
            <person name="Roberts A."/>
            <person name="Saif S."/>
            <person name="Shea T."/>
            <person name="Shenoy N."/>
            <person name="Sisk P."/>
            <person name="Stolte C."/>
            <person name="Sykes S."/>
            <person name="Walk T."/>
            <person name="White J."/>
            <person name="Yandava C."/>
            <person name="Haas B."/>
            <person name="Nusbaum C."/>
            <person name="Birren B."/>
        </authorList>
    </citation>
    <scope>NUCLEOTIDE SEQUENCE</scope>
    <source>
        <strain evidence="7">R3-111a-1</strain>
    </source>
</reference>
<dbReference type="Pfam" id="PF00501">
    <property type="entry name" value="AMP-binding"/>
    <property type="match status" value="1"/>
</dbReference>
<dbReference type="Pfam" id="PF00668">
    <property type="entry name" value="Condensation"/>
    <property type="match status" value="3"/>
</dbReference>
<accession>J3NYU2</accession>
<dbReference type="RefSeq" id="XP_009222525.1">
    <property type="nucleotide sequence ID" value="XM_009224261.1"/>
</dbReference>
<dbReference type="Pfam" id="PF00550">
    <property type="entry name" value="PP-binding"/>
    <property type="match status" value="2"/>
</dbReference>
<dbReference type="Gene3D" id="1.10.1200.10">
    <property type="entry name" value="ACP-like"/>
    <property type="match status" value="3"/>
</dbReference>
<proteinExistence type="inferred from homology"/>
<evidence type="ECO:0000313" key="8">
    <source>
        <dbReference type="EnsemblFungi" id="EJT76525"/>
    </source>
</evidence>
<evidence type="ECO:0000256" key="1">
    <source>
        <dbReference type="ARBA" id="ARBA00022450"/>
    </source>
</evidence>
<feature type="compositionally biased region" description="Low complexity" evidence="5">
    <location>
        <begin position="2669"/>
        <end position="2686"/>
    </location>
</feature>
<feature type="region of interest" description="Disordered" evidence="5">
    <location>
        <begin position="112"/>
        <end position="131"/>
    </location>
</feature>
<dbReference type="InterPro" id="IPR001242">
    <property type="entry name" value="Condensation_dom"/>
</dbReference>
<dbReference type="Proteomes" id="UP000006039">
    <property type="component" value="Unassembled WGS sequence"/>
</dbReference>
<dbReference type="Gene3D" id="3.30.300.30">
    <property type="match status" value="2"/>
</dbReference>
<dbReference type="VEuPathDB" id="FungiDB:GGTG_06444"/>
<name>J3NYU2_GAET3</name>
<dbReference type="Gene3D" id="3.30.559.30">
    <property type="entry name" value="Nonribosomal peptide synthetase, condensation domain"/>
    <property type="match status" value="3"/>
</dbReference>
<feature type="region of interest" description="Disordered" evidence="5">
    <location>
        <begin position="1932"/>
        <end position="1954"/>
    </location>
</feature>
<dbReference type="EnsemblFungi" id="EJT76525">
    <property type="protein sequence ID" value="EJT76525"/>
    <property type="gene ID" value="GGTG_06444"/>
</dbReference>
<dbReference type="PROSITE" id="PS50075">
    <property type="entry name" value="CARRIER"/>
    <property type="match status" value="2"/>
</dbReference>
<gene>
    <name evidence="8" type="primary">20346902</name>
    <name evidence="7" type="ORF">GGTG_06444</name>
</gene>
<dbReference type="PANTHER" id="PTHR45398:SF1">
    <property type="entry name" value="ENZYME, PUTATIVE (JCVI)-RELATED"/>
    <property type="match status" value="1"/>
</dbReference>
<dbReference type="SUPFAM" id="SSF52777">
    <property type="entry name" value="CoA-dependent acyltransferases"/>
    <property type="match status" value="6"/>
</dbReference>
<dbReference type="InterPro" id="IPR045851">
    <property type="entry name" value="AMP-bd_C_sf"/>
</dbReference>
<dbReference type="Gene3D" id="3.30.559.10">
    <property type="entry name" value="Chloramphenicol acetyltransferase-like domain"/>
    <property type="match status" value="3"/>
</dbReference>
<feature type="region of interest" description="Disordered" evidence="5">
    <location>
        <begin position="2706"/>
        <end position="2764"/>
    </location>
</feature>
<feature type="region of interest" description="Disordered" evidence="5">
    <location>
        <begin position="2668"/>
        <end position="2692"/>
    </location>
</feature>
<keyword evidence="2" id="KW-0597">Phosphoprotein</keyword>
<dbReference type="InterPro" id="IPR042099">
    <property type="entry name" value="ANL_N_sf"/>
</dbReference>
<dbReference type="SUPFAM" id="SSF56801">
    <property type="entry name" value="Acetyl-CoA synthetase-like"/>
    <property type="match status" value="1"/>
</dbReference>
<keyword evidence="1" id="KW-0596">Phosphopantetheine</keyword>
<reference evidence="8" key="5">
    <citation type="submission" date="2018-04" db="UniProtKB">
        <authorList>
            <consortium name="EnsemblFungi"/>
        </authorList>
    </citation>
    <scope>IDENTIFICATION</scope>
    <source>
        <strain evidence="8">R3-111a-1</strain>
    </source>
</reference>
<dbReference type="FunFam" id="3.30.559.10:FF:000016">
    <property type="entry name" value="Nonribosomal peptide synthase Pes1"/>
    <property type="match status" value="1"/>
</dbReference>
<dbReference type="FunFam" id="3.30.559.30:FF:000002">
    <property type="entry name" value="Nonribosomal peptide synthase Pes1"/>
    <property type="match status" value="1"/>
</dbReference>
<dbReference type="Gene3D" id="3.40.50.12780">
    <property type="entry name" value="N-terminal domain of ligase-like"/>
    <property type="match status" value="1"/>
</dbReference>
<keyword evidence="9" id="KW-1185">Reference proteome</keyword>
<dbReference type="InterPro" id="IPR036736">
    <property type="entry name" value="ACP-like_sf"/>
</dbReference>
<dbReference type="eggNOG" id="KOG1178">
    <property type="taxonomic scope" value="Eukaryota"/>
</dbReference>
<reference evidence="9" key="1">
    <citation type="submission" date="2010-07" db="EMBL/GenBank/DDBJ databases">
        <title>The genome sequence of Gaeumannomyces graminis var. tritici strain R3-111a-1.</title>
        <authorList>
            <consortium name="The Broad Institute Genome Sequencing Platform"/>
            <person name="Ma L.-J."/>
            <person name="Dead R."/>
            <person name="Young S."/>
            <person name="Zeng Q."/>
            <person name="Koehrsen M."/>
            <person name="Alvarado L."/>
            <person name="Berlin A."/>
            <person name="Chapman S.B."/>
            <person name="Chen Z."/>
            <person name="Freedman E."/>
            <person name="Gellesch M."/>
            <person name="Goldberg J."/>
            <person name="Griggs A."/>
            <person name="Gujja S."/>
            <person name="Heilman E.R."/>
            <person name="Heiman D."/>
            <person name="Hepburn T."/>
            <person name="Howarth C."/>
            <person name="Jen D."/>
            <person name="Larson L."/>
            <person name="Mehta T."/>
            <person name="Neiman D."/>
            <person name="Pearson M."/>
            <person name="Roberts A."/>
            <person name="Saif S."/>
            <person name="Shea T."/>
            <person name="Shenoy N."/>
            <person name="Sisk P."/>
            <person name="Stolte C."/>
            <person name="Sykes S."/>
            <person name="Walk T."/>
            <person name="White J."/>
            <person name="Yandava C."/>
            <person name="Haas B."/>
            <person name="Nusbaum C."/>
            <person name="Birren B."/>
        </authorList>
    </citation>
    <scope>NUCLEOTIDE SEQUENCE [LARGE SCALE GENOMIC DNA]</scope>
    <source>
        <strain evidence="9">R3-111a-1</strain>
    </source>
</reference>
<keyword evidence="3" id="KW-0436">Ligase</keyword>
<dbReference type="PANTHER" id="PTHR45398">
    <property type="match status" value="1"/>
</dbReference>
<feature type="domain" description="Carrier" evidence="6">
    <location>
        <begin position="34"/>
        <end position="107"/>
    </location>
</feature>
<reference evidence="8" key="4">
    <citation type="journal article" date="2015" name="G3 (Bethesda)">
        <title>Genome sequences of three phytopathogenic species of the Magnaporthaceae family of fungi.</title>
        <authorList>
            <person name="Okagaki L.H."/>
            <person name="Nunes C.C."/>
            <person name="Sailsbery J."/>
            <person name="Clay B."/>
            <person name="Brown D."/>
            <person name="John T."/>
            <person name="Oh Y."/>
            <person name="Young N."/>
            <person name="Fitzgerald M."/>
            <person name="Haas B.J."/>
            <person name="Zeng Q."/>
            <person name="Young S."/>
            <person name="Adiconis X."/>
            <person name="Fan L."/>
            <person name="Levin J.Z."/>
            <person name="Mitchell T.K."/>
            <person name="Okubara P.A."/>
            <person name="Farman M.L."/>
            <person name="Kohn L.M."/>
            <person name="Birren B."/>
            <person name="Ma L.-J."/>
            <person name="Dean R.A."/>
        </authorList>
    </citation>
    <scope>NUCLEOTIDE SEQUENCE</scope>
    <source>
        <strain evidence="8">R3-111a-1</strain>
    </source>
</reference>
<dbReference type="EMBL" id="GL385397">
    <property type="protein sequence ID" value="EJT76525.1"/>
    <property type="molecule type" value="Genomic_DNA"/>
</dbReference>
<feature type="domain" description="Carrier" evidence="6">
    <location>
        <begin position="1851"/>
        <end position="1928"/>
    </location>
</feature>
<feature type="region of interest" description="Disordered" evidence="5">
    <location>
        <begin position="2889"/>
        <end position="2916"/>
    </location>
</feature>
<feature type="compositionally biased region" description="Polar residues" evidence="5">
    <location>
        <begin position="2751"/>
        <end position="2760"/>
    </location>
</feature>
<evidence type="ECO:0000313" key="9">
    <source>
        <dbReference type="Proteomes" id="UP000006039"/>
    </source>
</evidence>
<feature type="region of interest" description="Disordered" evidence="5">
    <location>
        <begin position="1988"/>
        <end position="2008"/>
    </location>
</feature>
<dbReference type="GO" id="GO:0016874">
    <property type="term" value="F:ligase activity"/>
    <property type="evidence" value="ECO:0007669"/>
    <property type="project" value="UniProtKB-KW"/>
</dbReference>